<evidence type="ECO:0000313" key="1">
    <source>
        <dbReference type="EMBL" id="CBG91569.1"/>
    </source>
</evidence>
<dbReference type="KEGG" id="cro:ROD_48831"/>
<dbReference type="AlphaFoldDB" id="D2TRX5"/>
<keyword evidence="2" id="KW-1185">Reference proteome</keyword>
<dbReference type="EMBL" id="FN543502">
    <property type="protein sequence ID" value="CBG91569.1"/>
    <property type="molecule type" value="Genomic_DNA"/>
</dbReference>
<dbReference type="HOGENOM" id="CLU_2129063_0_0_6"/>
<dbReference type="STRING" id="637910.ROD_48831"/>
<accession>D2TRX5</accession>
<sequence>MAIDINSHQDTITNIQEKNLLLSKESNSVCIEIDERITKILECKHKYQLENIIGDIIPNEDESAEAVFHLMRILNEQYHKIYNESGCIYKCLHGLTQSNRKYTTLCVQIWRRH</sequence>
<name>D2TRX5_CITRI</name>
<dbReference type="Proteomes" id="UP000001889">
    <property type="component" value="Chromosome"/>
</dbReference>
<proteinExistence type="predicted"/>
<reference evidence="1 2" key="1">
    <citation type="journal article" date="2010" name="J. Bacteriol.">
        <title>The Citrobacter rodentium genome sequence reveals convergent evolution with human pathogenic Escherichia coli.</title>
        <authorList>
            <person name="Petty N.K."/>
            <person name="Bulgin R."/>
            <person name="Crepin V.F."/>
            <person name="Cerdeno-Tarraga A.M."/>
            <person name="Schroeder G.N."/>
            <person name="Quail M.A."/>
            <person name="Lennard N."/>
            <person name="Corton C."/>
            <person name="Barron A."/>
            <person name="Clark L."/>
            <person name="Toribio A.L."/>
            <person name="Parkhill J."/>
            <person name="Dougan G."/>
            <person name="Frankel G."/>
            <person name="Thomson N.R."/>
        </authorList>
    </citation>
    <scope>NUCLEOTIDE SEQUENCE [LARGE SCALE GENOMIC DNA]</scope>
    <source>
        <strain evidence="1 2">ICC168</strain>
    </source>
</reference>
<organism evidence="1 2">
    <name type="scientific">Citrobacter rodentium (strain ICC168)</name>
    <name type="common">Citrobacter freundii biotype 4280</name>
    <dbReference type="NCBI Taxonomy" id="637910"/>
    <lineage>
        <taxon>Bacteria</taxon>
        <taxon>Pseudomonadati</taxon>
        <taxon>Pseudomonadota</taxon>
        <taxon>Gammaproteobacteria</taxon>
        <taxon>Enterobacterales</taxon>
        <taxon>Enterobacteriaceae</taxon>
        <taxon>Citrobacter</taxon>
    </lineage>
</organism>
<protein>
    <submittedName>
        <fullName evidence="1">Uncharacterized protein</fullName>
    </submittedName>
</protein>
<evidence type="ECO:0000313" key="2">
    <source>
        <dbReference type="Proteomes" id="UP000001889"/>
    </source>
</evidence>
<gene>
    <name evidence="1" type="ordered locus">ROD_48831</name>
</gene>